<evidence type="ECO:0000313" key="1">
    <source>
        <dbReference type="EMBL" id="MDO7904967.1"/>
    </source>
</evidence>
<sequence length="70" mass="8222">MIKLSKEEMIIIVQKLLNGEGSEEEEHQWMEKIEFSVPCPDISNLIYWPEEELSAKEIVEKALSYKIIQL</sequence>
<dbReference type="EMBL" id="JAUQTB010000001">
    <property type="protein sequence ID" value="MDO7904967.1"/>
    <property type="molecule type" value="Genomic_DNA"/>
</dbReference>
<dbReference type="RefSeq" id="WP_305022159.1">
    <property type="nucleotide sequence ID" value="NZ_JAUQTB010000001.1"/>
</dbReference>
<dbReference type="SUPFAM" id="SSF47345">
    <property type="entry name" value="Colicin E immunity proteins"/>
    <property type="match status" value="1"/>
</dbReference>
<protein>
    <recommendedName>
        <fullName evidence="3">E9imm peptide</fullName>
    </recommendedName>
</protein>
<name>A0ABT9C6S4_9BACL</name>
<gene>
    <name evidence="1" type="ORF">Q5741_00900</name>
</gene>
<evidence type="ECO:0000313" key="2">
    <source>
        <dbReference type="Proteomes" id="UP001240171"/>
    </source>
</evidence>
<accession>A0ABT9C6S4</accession>
<dbReference type="Proteomes" id="UP001240171">
    <property type="component" value="Unassembled WGS sequence"/>
</dbReference>
<organism evidence="1 2">
    <name type="scientific">Paenibacillus lacisoli</name>
    <dbReference type="NCBI Taxonomy" id="3064525"/>
    <lineage>
        <taxon>Bacteria</taxon>
        <taxon>Bacillati</taxon>
        <taxon>Bacillota</taxon>
        <taxon>Bacilli</taxon>
        <taxon>Bacillales</taxon>
        <taxon>Paenibacillaceae</taxon>
        <taxon>Paenibacillus</taxon>
    </lineage>
</organism>
<reference evidence="1 2" key="1">
    <citation type="submission" date="2023-07" db="EMBL/GenBank/DDBJ databases">
        <title>Paenibacillus sp. JX-17 nov. isolated from soil.</title>
        <authorList>
            <person name="Wan Y."/>
            <person name="Liu B."/>
        </authorList>
    </citation>
    <scope>NUCLEOTIDE SEQUENCE [LARGE SCALE GENOMIC DNA]</scope>
    <source>
        <strain evidence="1 2">JX-17</strain>
    </source>
</reference>
<keyword evidence="2" id="KW-1185">Reference proteome</keyword>
<dbReference type="InterPro" id="IPR035900">
    <property type="entry name" value="Colicin_E_sf"/>
</dbReference>
<proteinExistence type="predicted"/>
<comment type="caution">
    <text evidence="1">The sequence shown here is derived from an EMBL/GenBank/DDBJ whole genome shotgun (WGS) entry which is preliminary data.</text>
</comment>
<evidence type="ECO:0008006" key="3">
    <source>
        <dbReference type="Google" id="ProtNLM"/>
    </source>
</evidence>
<dbReference type="Gene3D" id="1.10.1200.20">
    <property type="entry name" value="Colicin E immunity protein"/>
    <property type="match status" value="1"/>
</dbReference>